<name>A0A381ZYX0_9ZZZZ</name>
<gene>
    <name evidence="2" type="ORF">METZ01_LOCUS147183</name>
</gene>
<accession>A0A381ZYX0</accession>
<dbReference type="PANTHER" id="PTHR43300:SF4">
    <property type="entry name" value="ACYL-[ACYL-CARRIER-PROTEIN]--UDP-N-ACETYLGLUCOSAMINE O-ACYLTRANSFERASE"/>
    <property type="match status" value="1"/>
</dbReference>
<evidence type="ECO:0000313" key="2">
    <source>
        <dbReference type="EMBL" id="SVA94329.1"/>
    </source>
</evidence>
<dbReference type="InterPro" id="IPR056729">
    <property type="entry name" value="GMPPB_C"/>
</dbReference>
<organism evidence="2">
    <name type="scientific">marine metagenome</name>
    <dbReference type="NCBI Taxonomy" id="408172"/>
    <lineage>
        <taxon>unclassified sequences</taxon>
        <taxon>metagenomes</taxon>
        <taxon>ecological metagenomes</taxon>
    </lineage>
</organism>
<evidence type="ECO:0000259" key="1">
    <source>
        <dbReference type="Pfam" id="PF25087"/>
    </source>
</evidence>
<dbReference type="AlphaFoldDB" id="A0A381ZYX0"/>
<feature type="domain" description="Mannose-1-phosphate guanyltransferase C-terminal" evidence="1">
    <location>
        <begin position="97"/>
        <end position="173"/>
    </location>
</feature>
<dbReference type="EMBL" id="UINC01023181">
    <property type="protein sequence ID" value="SVA94329.1"/>
    <property type="molecule type" value="Genomic_DNA"/>
</dbReference>
<reference evidence="2" key="1">
    <citation type="submission" date="2018-05" db="EMBL/GenBank/DDBJ databases">
        <authorList>
            <person name="Lanie J.A."/>
            <person name="Ng W.-L."/>
            <person name="Kazmierczak K.M."/>
            <person name="Andrzejewski T.M."/>
            <person name="Davidsen T.M."/>
            <person name="Wayne K.J."/>
            <person name="Tettelin H."/>
            <person name="Glass J.I."/>
            <person name="Rusch D."/>
            <person name="Podicherti R."/>
            <person name="Tsui H.-C.T."/>
            <person name="Winkler M.E."/>
        </authorList>
    </citation>
    <scope>NUCLEOTIDE SEQUENCE</scope>
</reference>
<protein>
    <recommendedName>
        <fullName evidence="1">Mannose-1-phosphate guanyltransferase C-terminal domain-containing protein</fullName>
    </recommendedName>
</protein>
<proteinExistence type="predicted"/>
<dbReference type="InterPro" id="IPR050179">
    <property type="entry name" value="Trans_hexapeptide_repeat"/>
</dbReference>
<sequence length="223" mass="25242">MSMWDDCCKRSGQKIIGILDNDYWLNTDQVDGVNVIGTEQDIEHLLELREKYNFFVATNWDPSLLNGDITERDNQKRKRLIQLVEEYELPLANIIDPSSVIHSNVKIEGGCYIGPMVSLETRVSIGKHTQMYAHCAFAHDVEIGSNCFFNRRVGAWGCTIGNDVYFGPFSVYAGNYRNSHVAENAWIHPGIIVYGRPISEGEIVTIKSQRRTYPLGGVNQIVQ</sequence>
<dbReference type="SUPFAM" id="SSF51161">
    <property type="entry name" value="Trimeric LpxA-like enzymes"/>
    <property type="match status" value="1"/>
</dbReference>
<dbReference type="Pfam" id="PF25087">
    <property type="entry name" value="GMPPB_C"/>
    <property type="match status" value="1"/>
</dbReference>
<dbReference type="Gene3D" id="2.160.10.10">
    <property type="entry name" value="Hexapeptide repeat proteins"/>
    <property type="match status" value="1"/>
</dbReference>
<dbReference type="InterPro" id="IPR011004">
    <property type="entry name" value="Trimer_LpxA-like_sf"/>
</dbReference>
<dbReference type="PANTHER" id="PTHR43300">
    <property type="entry name" value="ACETYLTRANSFERASE"/>
    <property type="match status" value="1"/>
</dbReference>